<evidence type="ECO:0000313" key="2">
    <source>
        <dbReference type="Proteomes" id="UP001521181"/>
    </source>
</evidence>
<organism evidence="1 2">
    <name type="scientific">Rhodobacter flavimaris</name>
    <dbReference type="NCBI Taxonomy" id="2907145"/>
    <lineage>
        <taxon>Bacteria</taxon>
        <taxon>Pseudomonadati</taxon>
        <taxon>Pseudomonadota</taxon>
        <taxon>Alphaproteobacteria</taxon>
        <taxon>Rhodobacterales</taxon>
        <taxon>Rhodobacter group</taxon>
        <taxon>Rhodobacter</taxon>
    </lineage>
</organism>
<dbReference type="Proteomes" id="UP001521181">
    <property type="component" value="Unassembled WGS sequence"/>
</dbReference>
<reference evidence="1 2" key="1">
    <citation type="submission" date="2021-12" db="EMBL/GenBank/DDBJ databases">
        <title>Sinirhodobacter sp. WL0062 is a bacterium isolated from seawater.</title>
        <authorList>
            <person name="Wang L."/>
            <person name="He W."/>
            <person name="Zhang D.-F."/>
        </authorList>
    </citation>
    <scope>NUCLEOTIDE SEQUENCE [LARGE SCALE GENOMIC DNA]</scope>
    <source>
        <strain evidence="1 2">WL0062</strain>
    </source>
</reference>
<gene>
    <name evidence="1" type="ORF">LZA78_17715</name>
</gene>
<protein>
    <submittedName>
        <fullName evidence="1">Uncharacterized protein</fullName>
    </submittedName>
</protein>
<accession>A0ABS8Z1I7</accession>
<dbReference type="RefSeq" id="WP_233678187.1">
    <property type="nucleotide sequence ID" value="NZ_JAJUOS010000080.1"/>
</dbReference>
<comment type="caution">
    <text evidence="1">The sequence shown here is derived from an EMBL/GenBank/DDBJ whole genome shotgun (WGS) entry which is preliminary data.</text>
</comment>
<proteinExistence type="predicted"/>
<name>A0ABS8Z1I7_9RHOB</name>
<keyword evidence="2" id="KW-1185">Reference proteome</keyword>
<evidence type="ECO:0000313" key="1">
    <source>
        <dbReference type="EMBL" id="MCE5975285.1"/>
    </source>
</evidence>
<sequence>MQVALGVAAEAQAVTRLALDAKVSARTSAQAQLVELSKGLAADTANVEGSPWRTAWDFASRRADEDLTSDAQAHDRAASRVAELRALQG</sequence>
<feature type="non-terminal residue" evidence="1">
    <location>
        <position position="89"/>
    </location>
</feature>
<dbReference type="EMBL" id="JAJUOS010000080">
    <property type="protein sequence ID" value="MCE5975285.1"/>
    <property type="molecule type" value="Genomic_DNA"/>
</dbReference>